<gene>
    <name evidence="1" type="ORF">ZBT109_0353</name>
</gene>
<dbReference type="Proteomes" id="UP000267342">
    <property type="component" value="Chromosome"/>
</dbReference>
<reference evidence="1 2" key="1">
    <citation type="submission" date="2018-09" db="EMBL/GenBank/DDBJ databases">
        <title>Zymobacter palmae IAM14233 (=T109) whole genome analysis.</title>
        <authorList>
            <person name="Yanase H."/>
        </authorList>
    </citation>
    <scope>NUCLEOTIDE SEQUENCE [LARGE SCALE GENOMIC DNA]</scope>
    <source>
        <strain evidence="1 2">IAM14233</strain>
    </source>
</reference>
<dbReference type="OrthoDB" id="1623004at2"/>
<dbReference type="AlphaFoldDB" id="A0A348HBZ1"/>
<sequence length="177" mass="20215">MHDHYASLIAHFVGQHILYTYENGWCYEMYIKQADRVDYRIHSGDVGGHWVKSQPAHIACIAEDIFKVTWEEPTGTAVCLVFNLRDGLTHGTAFFPRWIADAPQKTVCFQNQHLDEMRTLRDAGPIYPMFVLDEYSQIKAMENRGAGNEAVIHCAPSELPADYIEALCQRSPFKLSH</sequence>
<dbReference type="SUPFAM" id="SSF50814">
    <property type="entry name" value="Lipocalins"/>
    <property type="match status" value="1"/>
</dbReference>
<name>A0A348HBZ1_9GAMM</name>
<organism evidence="1 2">
    <name type="scientific">Zymobacter palmae</name>
    <dbReference type="NCBI Taxonomy" id="33074"/>
    <lineage>
        <taxon>Bacteria</taxon>
        <taxon>Pseudomonadati</taxon>
        <taxon>Pseudomonadota</taxon>
        <taxon>Gammaproteobacteria</taxon>
        <taxon>Oceanospirillales</taxon>
        <taxon>Halomonadaceae</taxon>
        <taxon>Zymobacter group</taxon>
        <taxon>Zymobacter</taxon>
    </lineage>
</organism>
<dbReference type="KEGG" id="zpl:ZBT109_0353"/>
<dbReference type="PANTHER" id="PTHR40087">
    <property type="entry name" value="PHENOLIC ACID DECARBOXYLASE PADC"/>
    <property type="match status" value="1"/>
</dbReference>
<dbReference type="Pfam" id="PF05870">
    <property type="entry name" value="PA_decarbox"/>
    <property type="match status" value="1"/>
</dbReference>
<dbReference type="RefSeq" id="WP_027704549.1">
    <property type="nucleotide sequence ID" value="NZ_AP018933.1"/>
</dbReference>
<dbReference type="CDD" id="cd14241">
    <property type="entry name" value="PAD"/>
    <property type="match status" value="1"/>
</dbReference>
<evidence type="ECO:0000313" key="2">
    <source>
        <dbReference type="Proteomes" id="UP000267342"/>
    </source>
</evidence>
<protein>
    <submittedName>
        <fullName evidence="1">Phenolic acid decarboxylase</fullName>
    </submittedName>
</protein>
<dbReference type="Gene3D" id="2.40.128.20">
    <property type="match status" value="1"/>
</dbReference>
<keyword evidence="2" id="KW-1185">Reference proteome</keyword>
<proteinExistence type="predicted"/>
<dbReference type="PANTHER" id="PTHR40087:SF1">
    <property type="entry name" value="PHENOLIC ACID DECARBOXYLASE PADC"/>
    <property type="match status" value="1"/>
</dbReference>
<dbReference type="InterPro" id="IPR012674">
    <property type="entry name" value="Calycin"/>
</dbReference>
<dbReference type="InterPro" id="IPR008729">
    <property type="entry name" value="PA_de_COase"/>
</dbReference>
<dbReference type="EMBL" id="AP018933">
    <property type="protein sequence ID" value="BBG29143.1"/>
    <property type="molecule type" value="Genomic_DNA"/>
</dbReference>
<accession>A0A348HBZ1</accession>
<evidence type="ECO:0000313" key="1">
    <source>
        <dbReference type="EMBL" id="BBG29143.1"/>
    </source>
</evidence>
<dbReference type="GO" id="GO:0016831">
    <property type="term" value="F:carboxy-lyase activity"/>
    <property type="evidence" value="ECO:0007669"/>
    <property type="project" value="InterPro"/>
</dbReference>